<name>A0A372JMZ7_9ACTN</name>
<dbReference type="OrthoDB" id="4413116at2"/>
<gene>
    <name evidence="1" type="ORF">DZF91_12130</name>
</gene>
<sequence>MVGEDGDAARRGDKKPVARSDCRYYCPDAATVERCIESIRDSDERLRARPEDMMLWDWECTYYEADPDSETGGGTILLGVAWYDMEFYEDRRDAWFGAMHKRVYAQIGIPLENVEVTHWRLDAAA</sequence>
<reference evidence="1 2" key="1">
    <citation type="submission" date="2018-08" db="EMBL/GenBank/DDBJ databases">
        <title>Actinomadura jelena sp. nov., a novel Actinomycete isolated from soil in Chad.</title>
        <authorList>
            <person name="Shi L."/>
        </authorList>
    </citation>
    <scope>NUCLEOTIDE SEQUENCE [LARGE SCALE GENOMIC DNA]</scope>
    <source>
        <strain evidence="1 2">NEAU-G17</strain>
    </source>
</reference>
<dbReference type="AlphaFoldDB" id="A0A372JMZ7"/>
<evidence type="ECO:0000313" key="1">
    <source>
        <dbReference type="EMBL" id="RFU41401.1"/>
    </source>
</evidence>
<evidence type="ECO:0000313" key="2">
    <source>
        <dbReference type="Proteomes" id="UP000261811"/>
    </source>
</evidence>
<keyword evidence="2" id="KW-1185">Reference proteome</keyword>
<dbReference type="Proteomes" id="UP000261811">
    <property type="component" value="Unassembled WGS sequence"/>
</dbReference>
<dbReference type="EMBL" id="QURH01000215">
    <property type="protein sequence ID" value="RFU41401.1"/>
    <property type="molecule type" value="Genomic_DNA"/>
</dbReference>
<comment type="caution">
    <text evidence="1">The sequence shown here is derived from an EMBL/GenBank/DDBJ whole genome shotgun (WGS) entry which is preliminary data.</text>
</comment>
<accession>A0A372JMZ7</accession>
<protein>
    <submittedName>
        <fullName evidence="1">Uncharacterized protein</fullName>
    </submittedName>
</protein>
<organism evidence="1 2">
    <name type="scientific">Actinomadura logoneensis</name>
    <dbReference type="NCBI Taxonomy" id="2293572"/>
    <lineage>
        <taxon>Bacteria</taxon>
        <taxon>Bacillati</taxon>
        <taxon>Actinomycetota</taxon>
        <taxon>Actinomycetes</taxon>
        <taxon>Streptosporangiales</taxon>
        <taxon>Thermomonosporaceae</taxon>
        <taxon>Actinomadura</taxon>
    </lineage>
</organism>
<proteinExistence type="predicted"/>